<dbReference type="InterPro" id="IPR050595">
    <property type="entry name" value="Bact_response_regulator"/>
</dbReference>
<accession>A0ABT0BT21</accession>
<protein>
    <submittedName>
        <fullName evidence="4">Response regulator</fullName>
    </submittedName>
</protein>
<proteinExistence type="predicted"/>
<evidence type="ECO:0000256" key="1">
    <source>
        <dbReference type="ARBA" id="ARBA00022553"/>
    </source>
</evidence>
<dbReference type="Proteomes" id="UP001202281">
    <property type="component" value="Unassembled WGS sequence"/>
</dbReference>
<feature type="modified residue" description="4-aspartylphosphate" evidence="2">
    <location>
        <position position="54"/>
    </location>
</feature>
<evidence type="ECO:0000313" key="5">
    <source>
        <dbReference type="Proteomes" id="UP001202281"/>
    </source>
</evidence>
<feature type="domain" description="Response regulatory" evidence="3">
    <location>
        <begin position="4"/>
        <end position="120"/>
    </location>
</feature>
<dbReference type="PROSITE" id="PS50110">
    <property type="entry name" value="RESPONSE_REGULATORY"/>
    <property type="match status" value="1"/>
</dbReference>
<dbReference type="SMART" id="SM00448">
    <property type="entry name" value="REC"/>
    <property type="match status" value="1"/>
</dbReference>
<keyword evidence="5" id="KW-1185">Reference proteome</keyword>
<dbReference type="PANTHER" id="PTHR44591">
    <property type="entry name" value="STRESS RESPONSE REGULATOR PROTEIN 1"/>
    <property type="match status" value="1"/>
</dbReference>
<dbReference type="InterPro" id="IPR001789">
    <property type="entry name" value="Sig_transdc_resp-reg_receiver"/>
</dbReference>
<dbReference type="RefSeq" id="WP_243922479.1">
    <property type="nucleotide sequence ID" value="NZ_JALHLG010000024.1"/>
</dbReference>
<name>A0ABT0BT21_9SPHN</name>
<gene>
    <name evidence="4" type="ORF">MTR66_15015</name>
</gene>
<dbReference type="InterPro" id="IPR011006">
    <property type="entry name" value="CheY-like_superfamily"/>
</dbReference>
<evidence type="ECO:0000313" key="4">
    <source>
        <dbReference type="EMBL" id="MCJ2188123.1"/>
    </source>
</evidence>
<dbReference type="PANTHER" id="PTHR44591:SF3">
    <property type="entry name" value="RESPONSE REGULATORY DOMAIN-CONTAINING PROTEIN"/>
    <property type="match status" value="1"/>
</dbReference>
<dbReference type="SUPFAM" id="SSF52172">
    <property type="entry name" value="CheY-like"/>
    <property type="match status" value="1"/>
</dbReference>
<dbReference type="Pfam" id="PF00072">
    <property type="entry name" value="Response_reg"/>
    <property type="match status" value="1"/>
</dbReference>
<organism evidence="4 5">
    <name type="scientific">Novosphingobium beihaiensis</name>
    <dbReference type="NCBI Taxonomy" id="2930389"/>
    <lineage>
        <taxon>Bacteria</taxon>
        <taxon>Pseudomonadati</taxon>
        <taxon>Pseudomonadota</taxon>
        <taxon>Alphaproteobacteria</taxon>
        <taxon>Sphingomonadales</taxon>
        <taxon>Sphingomonadaceae</taxon>
        <taxon>Novosphingobium</taxon>
    </lineage>
</organism>
<keyword evidence="1 2" id="KW-0597">Phosphoprotein</keyword>
<evidence type="ECO:0000259" key="3">
    <source>
        <dbReference type="PROSITE" id="PS50110"/>
    </source>
</evidence>
<dbReference type="EMBL" id="JALHLG010000024">
    <property type="protein sequence ID" value="MCJ2188123.1"/>
    <property type="molecule type" value="Genomic_DNA"/>
</dbReference>
<dbReference type="Gene3D" id="3.40.50.2300">
    <property type="match status" value="1"/>
</dbReference>
<evidence type="ECO:0000256" key="2">
    <source>
        <dbReference type="PROSITE-ProRule" id="PRU00169"/>
    </source>
</evidence>
<reference evidence="4 5" key="1">
    <citation type="submission" date="2022-04" db="EMBL/GenBank/DDBJ databases">
        <title>Identification of a novel bacterium isolated from mangrove sediments.</title>
        <authorList>
            <person name="Pan X."/>
        </authorList>
    </citation>
    <scope>NUCLEOTIDE SEQUENCE [LARGE SCALE GENOMIC DNA]</scope>
    <source>
        <strain evidence="4 5">B2638</strain>
    </source>
</reference>
<comment type="caution">
    <text evidence="4">The sequence shown here is derived from an EMBL/GenBank/DDBJ whole genome shotgun (WGS) entry which is preliminary data.</text>
</comment>
<sequence>MTISILYIDDEPDLREIASMALELDPDIMVRTCASGPEALDLLSTMTPDLILLDMMMPVMDGPMTFAAIRERFGKSIPVVFITARTSPADVEKLVASGAHGVIPKPFDPMKLTAQVRSFVSHA</sequence>